<dbReference type="SMART" id="SM00282">
    <property type="entry name" value="LamG"/>
    <property type="match status" value="3"/>
</dbReference>
<dbReference type="InterPro" id="IPR036278">
    <property type="entry name" value="Sialidase_sf"/>
</dbReference>
<feature type="domain" description="LamG-like jellyroll fold" evidence="8">
    <location>
        <begin position="970"/>
        <end position="1115"/>
    </location>
</feature>
<dbReference type="Gene3D" id="2.60.120.200">
    <property type="match status" value="3"/>
</dbReference>
<dbReference type="PANTHER" id="PTHR10628:SF30">
    <property type="entry name" value="EXO-ALPHA-SIALIDASE"/>
    <property type="match status" value="1"/>
</dbReference>
<dbReference type="GO" id="GO:0006689">
    <property type="term" value="P:ganglioside catabolic process"/>
    <property type="evidence" value="ECO:0007669"/>
    <property type="project" value="TreeGrafter"/>
</dbReference>
<evidence type="ECO:0000256" key="6">
    <source>
        <dbReference type="SAM" id="MobiDB-lite"/>
    </source>
</evidence>
<dbReference type="InterPro" id="IPR026856">
    <property type="entry name" value="Sialidase_fam"/>
</dbReference>
<dbReference type="InterPro" id="IPR001791">
    <property type="entry name" value="Laminin_G"/>
</dbReference>
<protein>
    <recommendedName>
        <fullName evidence="3">exo-alpha-sialidase</fullName>
        <ecNumber evidence="3">3.2.1.18</ecNumber>
    </recommendedName>
</protein>
<evidence type="ECO:0000259" key="8">
    <source>
        <dbReference type="SMART" id="SM00560"/>
    </source>
</evidence>
<feature type="domain" description="Laminin G" evidence="7">
    <location>
        <begin position="970"/>
        <end position="1110"/>
    </location>
</feature>
<dbReference type="GO" id="GO:0016020">
    <property type="term" value="C:membrane"/>
    <property type="evidence" value="ECO:0007669"/>
    <property type="project" value="TreeGrafter"/>
</dbReference>
<feature type="domain" description="Laminin G" evidence="7">
    <location>
        <begin position="488"/>
        <end position="630"/>
    </location>
</feature>
<dbReference type="InterPro" id="IPR013320">
    <property type="entry name" value="ConA-like_dom_sf"/>
</dbReference>
<dbReference type="InterPro" id="IPR006558">
    <property type="entry name" value="LamG-like"/>
</dbReference>
<gene>
    <name evidence="9" type="ORF">OHV25_32820</name>
</gene>
<dbReference type="GO" id="GO:0009313">
    <property type="term" value="P:oligosaccharide catabolic process"/>
    <property type="evidence" value="ECO:0007669"/>
    <property type="project" value="TreeGrafter"/>
</dbReference>
<dbReference type="Pfam" id="PF13385">
    <property type="entry name" value="Laminin_G_3"/>
    <property type="match status" value="3"/>
</dbReference>
<keyword evidence="9" id="KW-0326">Glycosidase</keyword>
<feature type="region of interest" description="Disordered" evidence="6">
    <location>
        <begin position="420"/>
        <end position="448"/>
    </location>
</feature>
<keyword evidence="9" id="KW-0378">Hydrolase</keyword>
<dbReference type="EMBL" id="CP108253">
    <property type="protein sequence ID" value="WTU44026.1"/>
    <property type="molecule type" value="Genomic_DNA"/>
</dbReference>
<dbReference type="GO" id="GO:0005737">
    <property type="term" value="C:cytoplasm"/>
    <property type="evidence" value="ECO:0007669"/>
    <property type="project" value="TreeGrafter"/>
</dbReference>
<evidence type="ECO:0000256" key="2">
    <source>
        <dbReference type="ARBA" id="ARBA00009348"/>
    </source>
</evidence>
<keyword evidence="4" id="KW-0732">Signal</keyword>
<dbReference type="EC" id="3.2.1.18" evidence="3"/>
<feature type="domain" description="LamG-like jellyroll fold" evidence="8">
    <location>
        <begin position="488"/>
        <end position="635"/>
    </location>
</feature>
<dbReference type="SMART" id="SM00560">
    <property type="entry name" value="LamGL"/>
    <property type="match status" value="3"/>
</dbReference>
<dbReference type="AlphaFoldDB" id="A0AAU2H7D8"/>
<evidence type="ECO:0000256" key="4">
    <source>
        <dbReference type="ARBA" id="ARBA00022729"/>
    </source>
</evidence>
<dbReference type="SUPFAM" id="SSF50939">
    <property type="entry name" value="Sialidases"/>
    <property type="match status" value="1"/>
</dbReference>
<dbReference type="Pfam" id="PF13088">
    <property type="entry name" value="BNR_2"/>
    <property type="match status" value="1"/>
</dbReference>
<keyword evidence="5" id="KW-1015">Disulfide bond</keyword>
<organism evidence="9">
    <name type="scientific">Streptomyces sp. NBC_00060</name>
    <dbReference type="NCBI Taxonomy" id="2975636"/>
    <lineage>
        <taxon>Bacteria</taxon>
        <taxon>Bacillati</taxon>
        <taxon>Actinomycetota</taxon>
        <taxon>Actinomycetes</taxon>
        <taxon>Kitasatosporales</taxon>
        <taxon>Streptomycetaceae</taxon>
        <taxon>Streptomyces</taxon>
    </lineage>
</organism>
<feature type="domain" description="Laminin G" evidence="7">
    <location>
        <begin position="730"/>
        <end position="870"/>
    </location>
</feature>
<evidence type="ECO:0000256" key="3">
    <source>
        <dbReference type="ARBA" id="ARBA00012733"/>
    </source>
</evidence>
<feature type="compositionally biased region" description="Polar residues" evidence="6">
    <location>
        <begin position="429"/>
        <end position="441"/>
    </location>
</feature>
<dbReference type="CDD" id="cd15482">
    <property type="entry name" value="Sialidase_non-viral"/>
    <property type="match status" value="1"/>
</dbReference>
<dbReference type="Gene3D" id="2.120.10.10">
    <property type="match status" value="1"/>
</dbReference>
<dbReference type="GO" id="GO:0004308">
    <property type="term" value="F:exo-alpha-sialidase activity"/>
    <property type="evidence" value="ECO:0007669"/>
    <property type="project" value="UniProtKB-EC"/>
</dbReference>
<name>A0AAU2H7D8_9ACTN</name>
<reference evidence="9" key="1">
    <citation type="submission" date="2022-10" db="EMBL/GenBank/DDBJ databases">
        <title>The complete genomes of actinobacterial strains from the NBC collection.</title>
        <authorList>
            <person name="Joergensen T.S."/>
            <person name="Alvarez Arevalo M."/>
            <person name="Sterndorff E.B."/>
            <person name="Faurdal D."/>
            <person name="Vuksanovic O."/>
            <person name="Mourched A.-S."/>
            <person name="Charusanti P."/>
            <person name="Shaw S."/>
            <person name="Blin K."/>
            <person name="Weber T."/>
        </authorList>
    </citation>
    <scope>NUCLEOTIDE SEQUENCE</scope>
    <source>
        <strain evidence="9">NBC_00060</strain>
    </source>
</reference>
<dbReference type="CDD" id="cd00110">
    <property type="entry name" value="LamG"/>
    <property type="match status" value="1"/>
</dbReference>
<dbReference type="PANTHER" id="PTHR10628">
    <property type="entry name" value="SIALIDASE"/>
    <property type="match status" value="1"/>
</dbReference>
<evidence type="ECO:0000256" key="5">
    <source>
        <dbReference type="ARBA" id="ARBA00023157"/>
    </source>
</evidence>
<feature type="domain" description="LamG-like jellyroll fold" evidence="8">
    <location>
        <begin position="730"/>
        <end position="875"/>
    </location>
</feature>
<sequence length="1148" mass="118781">MISMSFIPYNSSAPGGASVTRCRPSPAGALAGLLALAVAAVSLLLAAPASYASGPLASSRALVGAEQVLFRSGVGGYGCYRIPALVKTKAGSLLAFAEGRKSPTCADRGDIDLVMRRSTNDGRTWGPAHVVLEGSPADGTAPFTRGNPAPVVDRETGSVFLLTTSNEQTPTGLRLPWVQRSDDDGVSWGAPKALPTFTGANNGWFATGPSHGVQLTEGAHAGRLVVGAHQNPDATTRYAGVLYSDDHGATWQASSTANSYVAGAVKPGEVSVTELPGGSVYLAARNEIGGSANHRTRAVSTDGGTTVPASTVIPGLITPEVQGSALTLRQTYQRTPGDTMVFSAPSDPSDRKLMKIRYSTDQGTTWTAASNGLISNDRASYSDLAELDTGELGLLYEGGPSNSADEIRFNVTTPGALGIPGTFAGKGSPQKSPTAGRTSPDSGPDANDAYLQGNAALGSGRFGQGLVLDGTGDYADVPYGKTIDPGAGDFTYSMWFKYAATTASKQQALFWAYGQGSTKPQVWLRSQPVDDRLYAWVQGAGGGAWLTLTDTSSAVAFGDDQWHHVALIRSGAQIRLTVDGTVTGTATGVSGSVTDAPQNGVEGIRIGAKSDTGVSDAFGGAIDEFRVYRSALTDAALTQVRANATELDTDTATRSMGARLPFQVIDTAVVPDRRRITIEDDVSGHCAGGTLLGGVPTLPAGRIGSLAATVDSTHPGTETGFSPTLDVGAGDFTYSLWFRYAAGSTTPDQALVWAYGTGSSSPQLWVRAQPSQDRLYAWVQTDSGTAAVALPDTTSTRSFGDGAWHLMTLTRSADKVSLGVDARTPVTVSGLTGSLTPAQGSGQQGVRVGSKLDNTSVFDGDVDEFRVYHRALTTAEVSTVAGSTAGSSGSYPADLPALWWSFENQYTGAKDVVRPVAGPATPDSTVHCGHGFVRGGAASVPGKFGNALAFDGSNDAVDLPYGAATALGSADFTISTWLKYSATTSSPDQVLVWAYGTGASERQIWLRAQPAQDRLYAAFETDTATTVVAAVDDSGAAGFGDGAWHHVALQRADGQLLLIVDGQTLGSAAAPAGSVTTGDTYAVDGFRLGAKPDGTNPLTGSLDEFRITRKALSADELTALRTQNSLPGTATSTWLPFQVITGAEFARM</sequence>
<comment type="catalytic activity">
    <reaction evidence="1">
        <text>Hydrolysis of alpha-(2-&gt;3)-, alpha-(2-&gt;6)-, alpha-(2-&gt;8)- glycosidic linkages of terminal sialic acid residues in oligosaccharides, glycoproteins, glycolipids, colominic acid and synthetic substrates.</text>
        <dbReference type="EC" id="3.2.1.18"/>
    </reaction>
</comment>
<proteinExistence type="inferred from homology"/>
<evidence type="ECO:0000313" key="9">
    <source>
        <dbReference type="EMBL" id="WTU44026.1"/>
    </source>
</evidence>
<dbReference type="SUPFAM" id="SSF49899">
    <property type="entry name" value="Concanavalin A-like lectins/glucanases"/>
    <property type="match status" value="3"/>
</dbReference>
<accession>A0AAU2H7D8</accession>
<dbReference type="InterPro" id="IPR011040">
    <property type="entry name" value="Sialidase"/>
</dbReference>
<evidence type="ECO:0000259" key="7">
    <source>
        <dbReference type="SMART" id="SM00282"/>
    </source>
</evidence>
<comment type="similarity">
    <text evidence="2">Belongs to the glycosyl hydrolase 33 family.</text>
</comment>
<evidence type="ECO:0000256" key="1">
    <source>
        <dbReference type="ARBA" id="ARBA00000427"/>
    </source>
</evidence>